<accession>A0A0L0W8U4</accession>
<evidence type="ECO:0000313" key="3">
    <source>
        <dbReference type="EMBL" id="KNF07882.1"/>
    </source>
</evidence>
<name>A0A0L0W8U4_GOTPU</name>
<keyword evidence="4" id="KW-1185">Reference proteome</keyword>
<feature type="domain" description="Histidine kinase/HSP90-like ATPase" evidence="2">
    <location>
        <begin position="16"/>
        <end position="120"/>
    </location>
</feature>
<dbReference type="GO" id="GO:0004674">
    <property type="term" value="F:protein serine/threonine kinase activity"/>
    <property type="evidence" value="ECO:0007669"/>
    <property type="project" value="UniProtKB-KW"/>
</dbReference>
<dbReference type="STRING" id="1503.CLPU_11c00510"/>
<comment type="caution">
    <text evidence="3">The sequence shown here is derived from an EMBL/GenBank/DDBJ whole genome shotgun (WGS) entry which is preliminary data.</text>
</comment>
<dbReference type="OrthoDB" id="9767435at2"/>
<evidence type="ECO:0000313" key="4">
    <source>
        <dbReference type="Proteomes" id="UP000037267"/>
    </source>
</evidence>
<gene>
    <name evidence="3" type="ORF">CLPU_11c00510</name>
</gene>
<dbReference type="InterPro" id="IPR003594">
    <property type="entry name" value="HATPase_dom"/>
</dbReference>
<dbReference type="PANTHER" id="PTHR35526:SF3">
    <property type="entry name" value="ANTI-SIGMA-F FACTOR RSBW"/>
    <property type="match status" value="1"/>
</dbReference>
<proteinExistence type="predicted"/>
<keyword evidence="3" id="KW-0808">Transferase</keyword>
<dbReference type="Proteomes" id="UP000037267">
    <property type="component" value="Unassembled WGS sequence"/>
</dbReference>
<dbReference type="InterPro" id="IPR036890">
    <property type="entry name" value="HATPase_C_sf"/>
</dbReference>
<keyword evidence="1" id="KW-0723">Serine/threonine-protein kinase</keyword>
<sequence>MIFETNVEIKSDLMEVRKTLNDIIDQISNILNDELLIFDIKLILNELVINSVVHGNKLDADKKVNLKLKVSNDCIKIEVLDEGTGFSYDKEQYDPMDLKCSGRGLVLVDGLTDKLSINNNKVSIVKYI</sequence>
<dbReference type="Gene3D" id="3.30.565.10">
    <property type="entry name" value="Histidine kinase-like ATPase, C-terminal domain"/>
    <property type="match status" value="1"/>
</dbReference>
<dbReference type="Pfam" id="PF13581">
    <property type="entry name" value="HATPase_c_2"/>
    <property type="match status" value="1"/>
</dbReference>
<dbReference type="AlphaFoldDB" id="A0A0L0W8U4"/>
<dbReference type="InterPro" id="IPR050267">
    <property type="entry name" value="Anti-sigma-factor_SerPK"/>
</dbReference>
<dbReference type="EMBL" id="LGSS01000011">
    <property type="protein sequence ID" value="KNF07882.1"/>
    <property type="molecule type" value="Genomic_DNA"/>
</dbReference>
<reference evidence="4" key="1">
    <citation type="submission" date="2015-07" db="EMBL/GenBank/DDBJ databases">
        <title>Draft genome sequence of the purine-degrading Gottschalkia purinilyticum DSM 1384 (formerly Clostridium purinilyticum).</title>
        <authorList>
            <person name="Poehlein A."/>
            <person name="Schiel-Bengelsdorf B."/>
            <person name="Bengelsdorf F.R."/>
            <person name="Daniel R."/>
            <person name="Duerre P."/>
        </authorList>
    </citation>
    <scope>NUCLEOTIDE SEQUENCE [LARGE SCALE GENOMIC DNA]</scope>
    <source>
        <strain evidence="4">DSM 1384</strain>
    </source>
</reference>
<dbReference type="EC" id="2.7.11.1" evidence="3"/>
<organism evidence="3 4">
    <name type="scientific">Gottschalkia purinilytica</name>
    <name type="common">Clostridium purinilyticum</name>
    <dbReference type="NCBI Taxonomy" id="1503"/>
    <lineage>
        <taxon>Bacteria</taxon>
        <taxon>Bacillati</taxon>
        <taxon>Bacillota</taxon>
        <taxon>Tissierellia</taxon>
        <taxon>Tissierellales</taxon>
        <taxon>Gottschalkiaceae</taxon>
        <taxon>Gottschalkia</taxon>
    </lineage>
</organism>
<protein>
    <submittedName>
        <fullName evidence="3">Putative anti-sigma F factor</fullName>
        <ecNumber evidence="3">2.7.11.1</ecNumber>
    </submittedName>
</protein>
<dbReference type="CDD" id="cd16936">
    <property type="entry name" value="HATPase_RsbW-like"/>
    <property type="match status" value="1"/>
</dbReference>
<keyword evidence="1" id="KW-0418">Kinase</keyword>
<evidence type="ECO:0000259" key="2">
    <source>
        <dbReference type="Pfam" id="PF13581"/>
    </source>
</evidence>
<dbReference type="SUPFAM" id="SSF55874">
    <property type="entry name" value="ATPase domain of HSP90 chaperone/DNA topoisomerase II/histidine kinase"/>
    <property type="match status" value="1"/>
</dbReference>
<dbReference type="RefSeq" id="WP_050355794.1">
    <property type="nucleotide sequence ID" value="NZ_LGSS01000011.1"/>
</dbReference>
<dbReference type="PANTHER" id="PTHR35526">
    <property type="entry name" value="ANTI-SIGMA-F FACTOR RSBW-RELATED"/>
    <property type="match status" value="1"/>
</dbReference>
<evidence type="ECO:0000256" key="1">
    <source>
        <dbReference type="ARBA" id="ARBA00022527"/>
    </source>
</evidence>